<dbReference type="GO" id="GO:0008285">
    <property type="term" value="P:negative regulation of cell population proliferation"/>
    <property type="evidence" value="ECO:0007669"/>
    <property type="project" value="TreeGrafter"/>
</dbReference>
<proteinExistence type="inferred from homology"/>
<dbReference type="Proteomes" id="UP000183832">
    <property type="component" value="Unassembled WGS sequence"/>
</dbReference>
<dbReference type="Pfam" id="PF07742">
    <property type="entry name" value="BTG"/>
    <property type="match status" value="1"/>
</dbReference>
<dbReference type="Gene3D" id="3.90.640.90">
    <property type="entry name" value="Anti-proliferative protein, N-terminal domain"/>
    <property type="match status" value="1"/>
</dbReference>
<evidence type="ECO:0000259" key="2">
    <source>
        <dbReference type="SMART" id="SM00099"/>
    </source>
</evidence>
<feature type="domain" description="Anti-proliferative protein" evidence="2">
    <location>
        <begin position="1"/>
        <end position="112"/>
    </location>
</feature>
<dbReference type="STRING" id="568069.A0A1J1IMS1"/>
<dbReference type="AlphaFoldDB" id="A0A1J1IMS1"/>
<keyword evidence="4" id="KW-1185">Reference proteome</keyword>
<sequence>MKIEVNSAADFVMNLLRVRQQVNSLSETQLHSFRGSLIIVLLEKYNNHWYENNPRKGSAFRCIRINGETSEPVIEKAASNCGLSAFTIRRLLPAELTLWIDPHTVCYRIGENGSISVLYDGSRSSPSDLESSGSENCCEISPEINKLVLDFYEKSNNSIITKPKRYTKLRQNINNSPPRYFQSFYQSPSNNHYYQNKAF</sequence>
<dbReference type="InterPro" id="IPR036054">
    <property type="entry name" value="BTG-like_sf"/>
</dbReference>
<dbReference type="PRINTS" id="PR00310">
    <property type="entry name" value="ANTIPRLFBTG1"/>
</dbReference>
<protein>
    <submittedName>
        <fullName evidence="3">CLUMA_CG013657, isoform A</fullName>
    </submittedName>
</protein>
<dbReference type="GO" id="GO:0005737">
    <property type="term" value="C:cytoplasm"/>
    <property type="evidence" value="ECO:0007669"/>
    <property type="project" value="TreeGrafter"/>
</dbReference>
<dbReference type="PANTHER" id="PTHR22978:SF22">
    <property type="entry name" value="BTG FAMILY PROTEIN"/>
    <property type="match status" value="1"/>
</dbReference>
<dbReference type="SMART" id="SM00099">
    <property type="entry name" value="btg1"/>
    <property type="match status" value="1"/>
</dbReference>
<dbReference type="SUPFAM" id="SSF160696">
    <property type="entry name" value="BTG domain-like"/>
    <property type="match status" value="1"/>
</dbReference>
<organism evidence="3 4">
    <name type="scientific">Clunio marinus</name>
    <dbReference type="NCBI Taxonomy" id="568069"/>
    <lineage>
        <taxon>Eukaryota</taxon>
        <taxon>Metazoa</taxon>
        <taxon>Ecdysozoa</taxon>
        <taxon>Arthropoda</taxon>
        <taxon>Hexapoda</taxon>
        <taxon>Insecta</taxon>
        <taxon>Pterygota</taxon>
        <taxon>Neoptera</taxon>
        <taxon>Endopterygota</taxon>
        <taxon>Diptera</taxon>
        <taxon>Nematocera</taxon>
        <taxon>Chironomoidea</taxon>
        <taxon>Chironomidae</taxon>
        <taxon>Clunio</taxon>
    </lineage>
</organism>
<dbReference type="InterPro" id="IPR002087">
    <property type="entry name" value="Anti_prolifrtn"/>
</dbReference>
<gene>
    <name evidence="3" type="primary">putative Protein BTG2</name>
    <name evidence="3" type="ORF">CLUMA_CG013657</name>
</gene>
<dbReference type="GO" id="GO:0005634">
    <property type="term" value="C:nucleus"/>
    <property type="evidence" value="ECO:0007669"/>
    <property type="project" value="TreeGrafter"/>
</dbReference>
<evidence type="ECO:0000256" key="1">
    <source>
        <dbReference type="ARBA" id="ARBA00007989"/>
    </source>
</evidence>
<comment type="similarity">
    <text evidence="1">Belongs to the BTG family.</text>
</comment>
<evidence type="ECO:0000313" key="3">
    <source>
        <dbReference type="EMBL" id="CRL00390.1"/>
    </source>
</evidence>
<dbReference type="OrthoDB" id="19928at2759"/>
<dbReference type="PANTHER" id="PTHR22978">
    <property type="entry name" value="B-CELL TRANSLOCATION GENE"/>
    <property type="match status" value="1"/>
</dbReference>
<reference evidence="3 4" key="1">
    <citation type="submission" date="2015-04" db="EMBL/GenBank/DDBJ databases">
        <authorList>
            <person name="Syromyatnikov M.Y."/>
            <person name="Popov V.N."/>
        </authorList>
    </citation>
    <scope>NUCLEOTIDE SEQUENCE [LARGE SCALE GENOMIC DNA]</scope>
</reference>
<evidence type="ECO:0000313" key="4">
    <source>
        <dbReference type="Proteomes" id="UP000183832"/>
    </source>
</evidence>
<dbReference type="InterPro" id="IPR033332">
    <property type="entry name" value="BTG"/>
</dbReference>
<accession>A0A1J1IMS1</accession>
<name>A0A1J1IMS1_9DIPT</name>
<dbReference type="EMBL" id="CVRI01000054">
    <property type="protein sequence ID" value="CRL00390.1"/>
    <property type="molecule type" value="Genomic_DNA"/>
</dbReference>